<comment type="caution">
    <text evidence="3">The sequence shown here is derived from an EMBL/GenBank/DDBJ whole genome shotgun (WGS) entry which is preliminary data.</text>
</comment>
<evidence type="ECO:0000259" key="1">
    <source>
        <dbReference type="Pfam" id="PF03435"/>
    </source>
</evidence>
<dbReference type="Pfam" id="PF16653">
    <property type="entry name" value="Sacchrp_dh_C"/>
    <property type="match status" value="1"/>
</dbReference>
<dbReference type="PANTHER" id="PTHR43796:SF2">
    <property type="entry name" value="CARBOXYNORSPERMIDINE SYNTHASE"/>
    <property type="match status" value="1"/>
</dbReference>
<name>A0A537KN93_9BACT</name>
<dbReference type="Gene3D" id="3.40.50.720">
    <property type="entry name" value="NAD(P)-binding Rossmann-like Domain"/>
    <property type="match status" value="1"/>
</dbReference>
<dbReference type="AlphaFoldDB" id="A0A537KN93"/>
<proteinExistence type="predicted"/>
<dbReference type="EMBL" id="VBAL01000220">
    <property type="protein sequence ID" value="TMI97231.1"/>
    <property type="molecule type" value="Genomic_DNA"/>
</dbReference>
<organism evidence="3 4">
    <name type="scientific">Candidatus Segetimicrobium genomatis</name>
    <dbReference type="NCBI Taxonomy" id="2569760"/>
    <lineage>
        <taxon>Bacteria</taxon>
        <taxon>Bacillati</taxon>
        <taxon>Candidatus Sysuimicrobiota</taxon>
        <taxon>Candidatus Sysuimicrobiia</taxon>
        <taxon>Candidatus Sysuimicrobiales</taxon>
        <taxon>Candidatus Segetimicrobiaceae</taxon>
        <taxon>Candidatus Segetimicrobium</taxon>
    </lineage>
</organism>
<feature type="domain" description="Saccharopine dehydrogenase-like C-terminal" evidence="2">
    <location>
        <begin position="88"/>
        <end position="340"/>
    </location>
</feature>
<dbReference type="PANTHER" id="PTHR43796">
    <property type="entry name" value="CARBOXYNORSPERMIDINE SYNTHASE"/>
    <property type="match status" value="1"/>
</dbReference>
<reference evidence="3 4" key="1">
    <citation type="journal article" date="2019" name="Nat. Microbiol.">
        <title>Mediterranean grassland soil C-N compound turnover is dependent on rainfall and depth, and is mediated by genomically divergent microorganisms.</title>
        <authorList>
            <person name="Diamond S."/>
            <person name="Andeer P.F."/>
            <person name="Li Z."/>
            <person name="Crits-Christoph A."/>
            <person name="Burstein D."/>
            <person name="Anantharaman K."/>
            <person name="Lane K.R."/>
            <person name="Thomas B.C."/>
            <person name="Pan C."/>
            <person name="Northen T.R."/>
            <person name="Banfield J.F."/>
        </authorList>
    </citation>
    <scope>NUCLEOTIDE SEQUENCE [LARGE SCALE GENOMIC DNA]</scope>
    <source>
        <strain evidence="3">NP_4</strain>
    </source>
</reference>
<dbReference type="Gene3D" id="3.30.360.10">
    <property type="entry name" value="Dihydrodipicolinate Reductase, domain 2"/>
    <property type="match status" value="1"/>
</dbReference>
<dbReference type="InterPro" id="IPR032095">
    <property type="entry name" value="Sacchrp_dh-like_C"/>
</dbReference>
<evidence type="ECO:0000259" key="2">
    <source>
        <dbReference type="Pfam" id="PF16653"/>
    </source>
</evidence>
<gene>
    <name evidence="3" type="ORF">E6H01_13375</name>
</gene>
<accession>A0A537KN93</accession>
<dbReference type="Pfam" id="PF03435">
    <property type="entry name" value="Sacchrp_dh_NADP"/>
    <property type="match status" value="1"/>
</dbReference>
<sequence length="353" mass="38295">IEVAVSELDAAHGADLVRALRGCDVVANTSVSDLNVGIMRAALRVGADYLDVAATGPRKTGGLPGILEQLTLHDSFEKADVRALLSMGLDPGMSNVMAREASDRLETIDKIRIRSGGTVRVRQRHPSPKFVPLYSREAFFSDVRIRPTVWQGGRLEERDLLSEEEDYAFPDPVGTQKTFLMAHEEVKTLPLYLGKPVGQVDFKYAINPDLAQALKALENLGLFSRDRTIPVDHGRIPFRAAFESAFPEPSSVAQNLVGTKCLSVDVEGTSHGVRKHLHENIALSHEEAARRLGTTAVYYLTGVAASIGIALMDRGALPSAGTYPAESLGPASVFAEWNARGLTIQRIERSASN</sequence>
<dbReference type="InterPro" id="IPR005097">
    <property type="entry name" value="Sacchrp_dh_NADP-bd"/>
</dbReference>
<protein>
    <recommendedName>
        <fullName evidence="5">Saccharopine dehydrogenase</fullName>
    </recommendedName>
</protein>
<evidence type="ECO:0000313" key="3">
    <source>
        <dbReference type="EMBL" id="TMI97231.1"/>
    </source>
</evidence>
<evidence type="ECO:0008006" key="5">
    <source>
        <dbReference type="Google" id="ProtNLM"/>
    </source>
</evidence>
<feature type="non-terminal residue" evidence="3">
    <location>
        <position position="1"/>
    </location>
</feature>
<feature type="domain" description="Saccharopine dehydrogenase NADP binding" evidence="1">
    <location>
        <begin position="4"/>
        <end position="81"/>
    </location>
</feature>
<dbReference type="Proteomes" id="UP000319353">
    <property type="component" value="Unassembled WGS sequence"/>
</dbReference>
<evidence type="ECO:0000313" key="4">
    <source>
        <dbReference type="Proteomes" id="UP000319353"/>
    </source>
</evidence>